<evidence type="ECO:0000313" key="14">
    <source>
        <dbReference type="Proteomes" id="UP000494206"/>
    </source>
</evidence>
<dbReference type="Proteomes" id="UP000494206">
    <property type="component" value="Unassembled WGS sequence"/>
</dbReference>
<feature type="region of interest" description="Disordered" evidence="11">
    <location>
        <begin position="1"/>
        <end position="48"/>
    </location>
</feature>
<keyword evidence="6" id="KW-0418">Kinase</keyword>
<comment type="subcellular location">
    <subcellularLocation>
        <location evidence="1">Endoplasmic reticulum membrane</location>
        <topology evidence="1">Multi-pass membrane protein</topology>
    </subcellularLocation>
</comment>
<dbReference type="PANTHER" id="PTHR13205:SF15">
    <property type="entry name" value="DOLICHOL KINASE"/>
    <property type="match status" value="1"/>
</dbReference>
<keyword evidence="5 12" id="KW-0812">Transmembrane</keyword>
<evidence type="ECO:0000256" key="9">
    <source>
        <dbReference type="ARBA" id="ARBA00023136"/>
    </source>
</evidence>
<gene>
    <name evidence="13" type="ORF">CBOVIS_LOCUS6020</name>
</gene>
<evidence type="ECO:0000256" key="6">
    <source>
        <dbReference type="ARBA" id="ARBA00022777"/>
    </source>
</evidence>
<dbReference type="EMBL" id="CADEPM010000003">
    <property type="protein sequence ID" value="CAB3403559.1"/>
    <property type="molecule type" value="Genomic_DNA"/>
</dbReference>
<evidence type="ECO:0000256" key="1">
    <source>
        <dbReference type="ARBA" id="ARBA00004477"/>
    </source>
</evidence>
<dbReference type="PANTHER" id="PTHR13205">
    <property type="entry name" value="TRANSMEMBRANE PROTEIN 15-RELATED"/>
    <property type="match status" value="1"/>
</dbReference>
<feature type="coiled-coil region" evidence="10">
    <location>
        <begin position="127"/>
        <end position="154"/>
    </location>
</feature>
<keyword evidence="10" id="KW-0175">Coiled coil</keyword>
<dbReference type="GO" id="GO:0005789">
    <property type="term" value="C:endoplasmic reticulum membrane"/>
    <property type="evidence" value="ECO:0007669"/>
    <property type="project" value="UniProtKB-SubCell"/>
</dbReference>
<dbReference type="GO" id="GO:0004168">
    <property type="term" value="F:dolichol kinase activity"/>
    <property type="evidence" value="ECO:0007669"/>
    <property type="project" value="UniProtKB-EC"/>
</dbReference>
<feature type="transmembrane region" description="Helical" evidence="12">
    <location>
        <begin position="548"/>
        <end position="569"/>
    </location>
</feature>
<reference evidence="13 14" key="1">
    <citation type="submission" date="2020-04" db="EMBL/GenBank/DDBJ databases">
        <authorList>
            <person name="Laetsch R D."/>
            <person name="Stevens L."/>
            <person name="Kumar S."/>
            <person name="Blaxter L. M."/>
        </authorList>
    </citation>
    <scope>NUCLEOTIDE SEQUENCE [LARGE SCALE GENOMIC DNA]</scope>
</reference>
<feature type="transmembrane region" description="Helical" evidence="12">
    <location>
        <begin position="784"/>
        <end position="803"/>
    </location>
</feature>
<feature type="transmembrane region" description="Helical" evidence="12">
    <location>
        <begin position="749"/>
        <end position="772"/>
    </location>
</feature>
<feature type="coiled-coil region" evidence="10">
    <location>
        <begin position="207"/>
        <end position="255"/>
    </location>
</feature>
<evidence type="ECO:0000256" key="11">
    <source>
        <dbReference type="SAM" id="MobiDB-lite"/>
    </source>
</evidence>
<evidence type="ECO:0000256" key="2">
    <source>
        <dbReference type="ARBA" id="ARBA00010794"/>
    </source>
</evidence>
<evidence type="ECO:0000313" key="13">
    <source>
        <dbReference type="EMBL" id="CAB3403559.1"/>
    </source>
</evidence>
<evidence type="ECO:0000256" key="3">
    <source>
        <dbReference type="ARBA" id="ARBA00012132"/>
    </source>
</evidence>
<evidence type="ECO:0000256" key="4">
    <source>
        <dbReference type="ARBA" id="ARBA00022679"/>
    </source>
</evidence>
<proteinExistence type="inferred from homology"/>
<protein>
    <recommendedName>
        <fullName evidence="3">dolichol kinase</fullName>
        <ecNumber evidence="3">2.7.1.108</ecNumber>
    </recommendedName>
</protein>
<feature type="compositionally biased region" description="Basic and acidic residues" evidence="11">
    <location>
        <begin position="294"/>
        <end position="309"/>
    </location>
</feature>
<feature type="region of interest" description="Disordered" evidence="11">
    <location>
        <begin position="279"/>
        <end position="309"/>
    </location>
</feature>
<name>A0A8S1ERR6_9PELO</name>
<feature type="transmembrane region" description="Helical" evidence="12">
    <location>
        <begin position="716"/>
        <end position="737"/>
    </location>
</feature>
<dbReference type="GO" id="GO:0043048">
    <property type="term" value="P:dolichyl monophosphate biosynthetic process"/>
    <property type="evidence" value="ECO:0007669"/>
    <property type="project" value="TreeGrafter"/>
</dbReference>
<feature type="transmembrane region" description="Helical" evidence="12">
    <location>
        <begin position="619"/>
        <end position="640"/>
    </location>
</feature>
<accession>A0A8S1ERR6</accession>
<sequence length="842" mass="95344">MSNDEVPDYPPPPVPSSSPPPPEIGGMVPPPIPVPKTERPPNVPDDNLITRRKNITKGIEEIRTKKAEISKALKEVSSKKDEVKRIRKVMMKQLIDAFDVLSTQETQYLDILKTIVNIHEQATLDVANEYDEKIKIDEQALKNIKSKIDQKKDEANAEPANDEDMDELHQALSELKKVSEAAIAASELNEKLVERLQMQKKKKNAMMELRQKKTKELEEEASRVRKEVMERINKLSAMKKTTVQQERELENLRRQCLHLGLQVGATNDQQIDESAIRAVSDDSQRVPEVAQSHKAKELTEEEKEKRRNEIRENIRKEMEEKERVNAKIREKLAGMAARKKRLQEIREMLERNANEKEAIDALVPPEAREEPVEEAQSIDDIFENARNNLNSITAMRERLEEIQKNGGADLTENDMALLSNLDAQLKQEDAENVEPLEHAIRESFNSVFASRPVPIGVEARLISIESAVLRSNQMLEQLLKQKQEPEQPQQQCEPADRICSLSPVGLREFAARLLRLAEHKESRVGQPADDITAQIRDILNNSQIMIDLYSSLALVAVVATVSIVIPSPLFSRIPIFINFLLISGVSVAVWVYSLLIDRTILGTVEVLVEIVAGTSWRRIYLILFWLFNVAISVLFTAYVTKQGRSSTIHRKFFHLTVSLIYTSGIFVDPQFTWLCGWLWLCIFVLIELLRYFNVPPWGELLNEHLLVFKDAQDSELLLTPIYLLIGIFQPLFISCAFASPLKLQIRLTLFAGVAAVGVGDSFAAIIGSKFGITKWNNSHKSMEGTAAMFISMLFYLLAMNLCVETSSKSLSIIIASLISSLIEAFINNCDNILLPFITYILL</sequence>
<comment type="caution">
    <text evidence="13">The sequence shown here is derived from an EMBL/GenBank/DDBJ whole genome shotgun (WGS) entry which is preliminary data.</text>
</comment>
<dbReference type="AlphaFoldDB" id="A0A8S1ERR6"/>
<keyword evidence="7" id="KW-0256">Endoplasmic reticulum</keyword>
<evidence type="ECO:0000256" key="12">
    <source>
        <dbReference type="SAM" id="Phobius"/>
    </source>
</evidence>
<evidence type="ECO:0000256" key="8">
    <source>
        <dbReference type="ARBA" id="ARBA00022989"/>
    </source>
</evidence>
<keyword evidence="4" id="KW-0808">Transferase</keyword>
<dbReference type="EC" id="2.7.1.108" evidence="3"/>
<evidence type="ECO:0000256" key="7">
    <source>
        <dbReference type="ARBA" id="ARBA00022824"/>
    </source>
</evidence>
<keyword evidence="9 12" id="KW-0472">Membrane</keyword>
<keyword evidence="14" id="KW-1185">Reference proteome</keyword>
<feature type="compositionally biased region" description="Pro residues" evidence="11">
    <location>
        <begin position="8"/>
        <end position="34"/>
    </location>
</feature>
<organism evidence="13 14">
    <name type="scientific">Caenorhabditis bovis</name>
    <dbReference type="NCBI Taxonomy" id="2654633"/>
    <lineage>
        <taxon>Eukaryota</taxon>
        <taxon>Metazoa</taxon>
        <taxon>Ecdysozoa</taxon>
        <taxon>Nematoda</taxon>
        <taxon>Chromadorea</taxon>
        <taxon>Rhabditida</taxon>
        <taxon>Rhabditina</taxon>
        <taxon>Rhabditomorpha</taxon>
        <taxon>Rhabditoidea</taxon>
        <taxon>Rhabditidae</taxon>
        <taxon>Peloderinae</taxon>
        <taxon>Caenorhabditis</taxon>
    </lineage>
</organism>
<comment type="similarity">
    <text evidence="2">Belongs to the polyprenol kinase family.</text>
</comment>
<feature type="transmembrane region" description="Helical" evidence="12">
    <location>
        <begin position="810"/>
        <end position="826"/>
    </location>
</feature>
<evidence type="ECO:0000256" key="5">
    <source>
        <dbReference type="ARBA" id="ARBA00022692"/>
    </source>
</evidence>
<dbReference type="InterPro" id="IPR032974">
    <property type="entry name" value="Polypren_kinase"/>
</dbReference>
<evidence type="ECO:0000256" key="10">
    <source>
        <dbReference type="SAM" id="Coils"/>
    </source>
</evidence>
<keyword evidence="8 12" id="KW-1133">Transmembrane helix</keyword>
<dbReference type="OrthoDB" id="377083at2759"/>
<feature type="transmembrane region" description="Helical" evidence="12">
    <location>
        <begin position="576"/>
        <end position="595"/>
    </location>
</feature>